<evidence type="ECO:0000256" key="1">
    <source>
        <dbReference type="ARBA" id="ARBA00022490"/>
    </source>
</evidence>
<proteinExistence type="inferred from homology"/>
<keyword evidence="3 5" id="KW-0717">Septation</keyword>
<dbReference type="PANTHER" id="PTHR39455">
    <property type="entry name" value="CELL DIVISION PROTEIN ZAPD"/>
    <property type="match status" value="1"/>
</dbReference>
<dbReference type="HAMAP" id="MF_01092">
    <property type="entry name" value="ZapD"/>
    <property type="match status" value="1"/>
</dbReference>
<evidence type="ECO:0000256" key="5">
    <source>
        <dbReference type="HAMAP-Rule" id="MF_01092"/>
    </source>
</evidence>
<dbReference type="Pfam" id="PF07072">
    <property type="entry name" value="ZapD"/>
    <property type="match status" value="1"/>
</dbReference>
<evidence type="ECO:0000256" key="2">
    <source>
        <dbReference type="ARBA" id="ARBA00022618"/>
    </source>
</evidence>
<dbReference type="KEGG" id="fsm:CCS41_01110"/>
<dbReference type="PANTHER" id="PTHR39455:SF1">
    <property type="entry name" value="CELL DIVISION PROTEIN ZAPD"/>
    <property type="match status" value="1"/>
</dbReference>
<comment type="function">
    <text evidence="5">Cell division factor that enhances FtsZ-ring assembly. Directly interacts with FtsZ and promotes bundling of FtsZ protofilaments, with a reduction in FtsZ GTPase activity.</text>
</comment>
<comment type="subunit">
    <text evidence="5">Interacts with FtsZ.</text>
</comment>
<dbReference type="EMBL" id="CP021659">
    <property type="protein sequence ID" value="AWK13412.1"/>
    <property type="molecule type" value="Genomic_DNA"/>
</dbReference>
<dbReference type="AlphaFoldDB" id="A0A2U8I2S2"/>
<comment type="subcellular location">
    <subcellularLocation>
        <location evidence="5">Cytoplasm</location>
    </subcellularLocation>
    <text evidence="5">Localizes to mid-cell in an FtsZ-dependent manner.</text>
</comment>
<dbReference type="OrthoDB" id="5294622at2"/>
<dbReference type="GO" id="GO:0005737">
    <property type="term" value="C:cytoplasm"/>
    <property type="evidence" value="ECO:0007669"/>
    <property type="project" value="UniProtKB-SubCell"/>
</dbReference>
<protein>
    <recommendedName>
        <fullName evidence="5">Cell division protein ZapD</fullName>
    </recommendedName>
    <alternativeName>
        <fullName evidence="5">Z ring-associated protein D</fullName>
    </alternativeName>
</protein>
<dbReference type="RefSeq" id="WP_072549973.1">
    <property type="nucleotide sequence ID" value="NZ_CP021659.1"/>
</dbReference>
<gene>
    <name evidence="5" type="primary">zapD</name>
    <name evidence="6" type="ORF">CCS41_01110</name>
</gene>
<reference evidence="6 7" key="1">
    <citation type="submission" date="2017-05" db="EMBL/GenBank/DDBJ databases">
        <title>Genome sequence of Candidatus Fukatsuia symbiotica and Candidatus Hamiltonella defensa from Acyrthosiphon pisum strain 5D.</title>
        <authorList>
            <person name="Patel V.A."/>
            <person name="Chevignon G."/>
            <person name="Russell J.A."/>
            <person name="Oliver K.M."/>
        </authorList>
    </citation>
    <scope>NUCLEOTIDE SEQUENCE [LARGE SCALE GENOMIC DNA]</scope>
    <source>
        <strain evidence="6 7">5D</strain>
    </source>
</reference>
<comment type="similarity">
    <text evidence="5">Belongs to the ZapD family.</text>
</comment>
<accession>A0A2U8I2S2</accession>
<dbReference type="InterPro" id="IPR036268">
    <property type="entry name" value="ZapD_sf"/>
</dbReference>
<keyword evidence="2 5" id="KW-0132">Cell division</keyword>
<dbReference type="STRING" id="1878942.GCA_900128755_01408"/>
<keyword evidence="7" id="KW-1185">Reference proteome</keyword>
<evidence type="ECO:0000256" key="3">
    <source>
        <dbReference type="ARBA" id="ARBA00023210"/>
    </source>
</evidence>
<organism evidence="6 7">
    <name type="scientific">Candidatus Fukatsuia symbiotica</name>
    <dbReference type="NCBI Taxonomy" id="1878942"/>
    <lineage>
        <taxon>Bacteria</taxon>
        <taxon>Pseudomonadati</taxon>
        <taxon>Pseudomonadota</taxon>
        <taxon>Gammaproteobacteria</taxon>
        <taxon>Enterobacterales</taxon>
        <taxon>Yersiniaceae</taxon>
        <taxon>Candidatus Fukatsuia</taxon>
    </lineage>
</organism>
<dbReference type="Gene3D" id="2.60.440.10">
    <property type="entry name" value="YacF-like domains"/>
    <property type="match status" value="1"/>
</dbReference>
<keyword evidence="1 5" id="KW-0963">Cytoplasm</keyword>
<dbReference type="GO" id="GO:0032153">
    <property type="term" value="C:cell division site"/>
    <property type="evidence" value="ECO:0007669"/>
    <property type="project" value="TreeGrafter"/>
</dbReference>
<name>A0A2U8I2S2_9GAMM</name>
<dbReference type="NCBIfam" id="NF003653">
    <property type="entry name" value="PRK05287.1-1"/>
    <property type="match status" value="1"/>
</dbReference>
<dbReference type="Gene3D" id="1.10.3900.10">
    <property type="entry name" value="YacF-like"/>
    <property type="match status" value="1"/>
</dbReference>
<dbReference type="InterPro" id="IPR009777">
    <property type="entry name" value="ZapD"/>
</dbReference>
<dbReference type="Proteomes" id="UP000261875">
    <property type="component" value="Chromosome"/>
</dbReference>
<evidence type="ECO:0000313" key="7">
    <source>
        <dbReference type="Proteomes" id="UP000261875"/>
    </source>
</evidence>
<keyword evidence="4 5" id="KW-0131">Cell cycle</keyword>
<evidence type="ECO:0000256" key="4">
    <source>
        <dbReference type="ARBA" id="ARBA00023306"/>
    </source>
</evidence>
<dbReference type="InterPro" id="IPR027462">
    <property type="entry name" value="ZapD_C"/>
</dbReference>
<dbReference type="SUPFAM" id="SSF160950">
    <property type="entry name" value="YacF-like"/>
    <property type="match status" value="1"/>
</dbReference>
<dbReference type="GO" id="GO:0043093">
    <property type="term" value="P:FtsZ-dependent cytokinesis"/>
    <property type="evidence" value="ECO:0007669"/>
    <property type="project" value="UniProtKB-UniRule"/>
</dbReference>
<sequence length="250" mass="28939">MSDFTSTRFFEYPLNERMRTWLRIEFLLQQLTGQKNLNNIASALIFFRTASDLIDVLERSEARTELLKELERQQKKLAQWVGAPNVDTTLINSLRDQLKDCAEVLMSTLRIGKSLKEDRLVNMVRQRLGIPCGCCSFDLPMLHLWLHLPLEQQSQYIDNLINSLIPLSQAVTMILDLIRQSGVLHAEESQNGFFQGNAYNADLLRLRIPLQYQLYPQVSGYKTRYSIRFLPLDSEKGIIPEYFGFELACC</sequence>
<dbReference type="GO" id="GO:0000917">
    <property type="term" value="P:division septum assembly"/>
    <property type="evidence" value="ECO:0007669"/>
    <property type="project" value="UniProtKB-KW"/>
</dbReference>
<evidence type="ECO:0000313" key="6">
    <source>
        <dbReference type="EMBL" id="AWK13412.1"/>
    </source>
</evidence>